<evidence type="ECO:0000313" key="2">
    <source>
        <dbReference type="Proteomes" id="UP001060215"/>
    </source>
</evidence>
<protein>
    <submittedName>
        <fullName evidence="1">Uncharacterized protein</fullName>
    </submittedName>
</protein>
<accession>A0ACC0G0B8</accession>
<comment type="caution">
    <text evidence="1">The sequence shown here is derived from an EMBL/GenBank/DDBJ whole genome shotgun (WGS) entry which is preliminary data.</text>
</comment>
<dbReference type="EMBL" id="CM045769">
    <property type="protein sequence ID" value="KAI7994558.1"/>
    <property type="molecule type" value="Genomic_DNA"/>
</dbReference>
<evidence type="ECO:0000313" key="1">
    <source>
        <dbReference type="EMBL" id="KAI7994558.1"/>
    </source>
</evidence>
<organism evidence="1 2">
    <name type="scientific">Camellia lanceoleosa</name>
    <dbReference type="NCBI Taxonomy" id="1840588"/>
    <lineage>
        <taxon>Eukaryota</taxon>
        <taxon>Viridiplantae</taxon>
        <taxon>Streptophyta</taxon>
        <taxon>Embryophyta</taxon>
        <taxon>Tracheophyta</taxon>
        <taxon>Spermatophyta</taxon>
        <taxon>Magnoliopsida</taxon>
        <taxon>eudicotyledons</taxon>
        <taxon>Gunneridae</taxon>
        <taxon>Pentapetalae</taxon>
        <taxon>asterids</taxon>
        <taxon>Ericales</taxon>
        <taxon>Theaceae</taxon>
        <taxon>Camellia</taxon>
    </lineage>
</organism>
<name>A0ACC0G0B8_9ERIC</name>
<proteinExistence type="predicted"/>
<reference evidence="1 2" key="1">
    <citation type="journal article" date="2022" name="Plant J.">
        <title>Chromosome-level genome of Camellia lanceoleosa provides a valuable resource for understanding genome evolution and self-incompatibility.</title>
        <authorList>
            <person name="Gong W."/>
            <person name="Xiao S."/>
            <person name="Wang L."/>
            <person name="Liao Z."/>
            <person name="Chang Y."/>
            <person name="Mo W."/>
            <person name="Hu G."/>
            <person name="Li W."/>
            <person name="Zhao G."/>
            <person name="Zhu H."/>
            <person name="Hu X."/>
            <person name="Ji K."/>
            <person name="Xiang X."/>
            <person name="Song Q."/>
            <person name="Yuan D."/>
            <person name="Jin S."/>
            <person name="Zhang L."/>
        </authorList>
    </citation>
    <scope>NUCLEOTIDE SEQUENCE [LARGE SCALE GENOMIC DNA]</scope>
    <source>
        <strain evidence="1">SQ_2022a</strain>
    </source>
</reference>
<gene>
    <name evidence="1" type="ORF">LOK49_LG11G02528</name>
</gene>
<sequence length="96" mass="10370">MVNDKGKGTVSSSNLSTKHDDAADNSQSETTVSNPMKLNVKETGVVSESDDKEETGQIRYGLEFVLGGPSGYSFNSSYRSRDSIEYKLELVNAIGT</sequence>
<keyword evidence="2" id="KW-1185">Reference proteome</keyword>
<dbReference type="Proteomes" id="UP001060215">
    <property type="component" value="Chromosome 12"/>
</dbReference>